<evidence type="ECO:0000313" key="3">
    <source>
        <dbReference type="EMBL" id="KAA0051993.1"/>
    </source>
</evidence>
<protein>
    <submittedName>
        <fullName evidence="3">Serine/threonine-protein phosphatase 7 long form-like protein isoform X1</fullName>
    </submittedName>
</protein>
<dbReference type="PANTHER" id="PTHR46033">
    <property type="entry name" value="PROTEIN MAIN-LIKE 2"/>
    <property type="match status" value="1"/>
</dbReference>
<dbReference type="EMBL" id="SSTE01011134">
    <property type="protein sequence ID" value="KAA0051993.1"/>
    <property type="molecule type" value="Genomic_DNA"/>
</dbReference>
<dbReference type="InterPro" id="IPR044824">
    <property type="entry name" value="MAIN-like"/>
</dbReference>
<dbReference type="STRING" id="1194695.A0A5A7U7U0"/>
<evidence type="ECO:0000259" key="2">
    <source>
        <dbReference type="Pfam" id="PF10536"/>
    </source>
</evidence>
<dbReference type="GO" id="GO:0010073">
    <property type="term" value="P:meristem maintenance"/>
    <property type="evidence" value="ECO:0007669"/>
    <property type="project" value="InterPro"/>
</dbReference>
<dbReference type="AlphaFoldDB" id="A0A5A7U7U0"/>
<dbReference type="Pfam" id="PF10536">
    <property type="entry name" value="PMD"/>
    <property type="match status" value="1"/>
</dbReference>
<organism evidence="3 4">
    <name type="scientific">Cucumis melo var. makuwa</name>
    <name type="common">Oriental melon</name>
    <dbReference type="NCBI Taxonomy" id="1194695"/>
    <lineage>
        <taxon>Eukaryota</taxon>
        <taxon>Viridiplantae</taxon>
        <taxon>Streptophyta</taxon>
        <taxon>Embryophyta</taxon>
        <taxon>Tracheophyta</taxon>
        <taxon>Spermatophyta</taxon>
        <taxon>Magnoliopsida</taxon>
        <taxon>eudicotyledons</taxon>
        <taxon>Gunneridae</taxon>
        <taxon>Pentapetalae</taxon>
        <taxon>rosids</taxon>
        <taxon>fabids</taxon>
        <taxon>Cucurbitales</taxon>
        <taxon>Cucurbitaceae</taxon>
        <taxon>Benincaseae</taxon>
        <taxon>Cucumis</taxon>
    </lineage>
</organism>
<sequence>MSMISPYKGQHTQHTLMNATCCRTSNNVMPVDSIQSNIQIIGLSCHSPKFAQMQTYLKDPVDREQQGSIMKWIGKSLVNHSDALSVKSKDTTDVPVLNVHLLLQDTNFRIMDPGPVDDSHLYLQATHRSQSIWDTSSTVVLSCRRREAASQRTIPFDQRIAPYLEAAGFLEVSQVGFMHTVGVASGWGASNRIIKFEELPPDADIVSVQRYARAYIMQLIGGFLFADKSNTLVHCMFLQFLFDFDQAGTYVWGAATLAWLYRELCRASNAQSLEIAGPLMLLQVWAYDRFSIIAPQKTLQHSDGRPLSFRWSGVQAASEQSGNMLLIYRWTFDRLSRSQINWTPYTPDIMASLPVRCQSGQAVWTYVGPLICFHLVEKHQPDRVLRQFNMLQTPPAISYTDQRLHQIDLRGKHDQDWRRIHAEHIGVWNSRYDFRVEAPTTSEPTVSENYFVWYRSITRRFITQEGAFYHCMYDFVDEVQTFSVEHDIEALGQICDRTTERVDHIIQQTRRLTVADTDRRRMRRRRRRQGDDVVEGDEDN</sequence>
<dbReference type="Proteomes" id="UP000321393">
    <property type="component" value="Unassembled WGS sequence"/>
</dbReference>
<reference evidence="3 4" key="1">
    <citation type="submission" date="2019-08" db="EMBL/GenBank/DDBJ databases">
        <title>Draft genome sequences of two oriental melons (Cucumis melo L. var makuwa).</title>
        <authorList>
            <person name="Kwon S.-Y."/>
        </authorList>
    </citation>
    <scope>NUCLEOTIDE SEQUENCE [LARGE SCALE GENOMIC DNA]</scope>
    <source>
        <strain evidence="4">cv. SW 3</strain>
        <tissue evidence="3">Leaf</tissue>
    </source>
</reference>
<accession>A0A5A7U7U0</accession>
<proteinExistence type="predicted"/>
<feature type="domain" description="Aminotransferase-like plant mobile" evidence="2">
    <location>
        <begin position="206"/>
        <end position="455"/>
    </location>
</feature>
<dbReference type="InterPro" id="IPR019557">
    <property type="entry name" value="AminoTfrase-like_pln_mobile"/>
</dbReference>
<feature type="region of interest" description="Disordered" evidence="1">
    <location>
        <begin position="519"/>
        <end position="540"/>
    </location>
</feature>
<dbReference type="OrthoDB" id="1871193at2759"/>
<dbReference type="PANTHER" id="PTHR46033:SF8">
    <property type="entry name" value="PROTEIN MAINTENANCE OF MERISTEMS-LIKE"/>
    <property type="match status" value="1"/>
</dbReference>
<evidence type="ECO:0000256" key="1">
    <source>
        <dbReference type="SAM" id="MobiDB-lite"/>
    </source>
</evidence>
<gene>
    <name evidence="3" type="ORF">E6C27_scaffold60G004770</name>
</gene>
<comment type="caution">
    <text evidence="3">The sequence shown here is derived from an EMBL/GenBank/DDBJ whole genome shotgun (WGS) entry which is preliminary data.</text>
</comment>
<name>A0A5A7U7U0_CUCMM</name>
<evidence type="ECO:0000313" key="4">
    <source>
        <dbReference type="Proteomes" id="UP000321393"/>
    </source>
</evidence>